<protein>
    <submittedName>
        <fullName evidence="1">Uncharacterized protein</fullName>
    </submittedName>
</protein>
<sequence>METDSWKPPEPVATLKSPIASGGHRVRVLLELTASKASGVRFESTDFAVGEIVGFRAEPLWASQQSAIISLGENLQVTFIFEIPNKAIQLVLEGPGQLRLALGTAHHSNL</sequence>
<organism evidence="1 2">
    <name type="scientific">Paeniglutamicibacter sulfureus</name>
    <dbReference type="NCBI Taxonomy" id="43666"/>
    <lineage>
        <taxon>Bacteria</taxon>
        <taxon>Bacillati</taxon>
        <taxon>Actinomycetota</taxon>
        <taxon>Actinomycetes</taxon>
        <taxon>Micrococcales</taxon>
        <taxon>Micrococcaceae</taxon>
        <taxon>Paeniglutamicibacter</taxon>
    </lineage>
</organism>
<dbReference type="EMBL" id="JAVDYI010000001">
    <property type="protein sequence ID" value="MDR7356430.1"/>
    <property type="molecule type" value="Genomic_DNA"/>
</dbReference>
<keyword evidence="2" id="KW-1185">Reference proteome</keyword>
<gene>
    <name evidence="1" type="ORF">J2S64_000121</name>
</gene>
<proteinExistence type="predicted"/>
<accession>A0ABU2BCW0</accession>
<dbReference type="Proteomes" id="UP001183817">
    <property type="component" value="Unassembled WGS sequence"/>
</dbReference>
<dbReference type="RefSeq" id="WP_310287230.1">
    <property type="nucleotide sequence ID" value="NZ_BAAAWO010000001.1"/>
</dbReference>
<evidence type="ECO:0000313" key="2">
    <source>
        <dbReference type="Proteomes" id="UP001183817"/>
    </source>
</evidence>
<comment type="caution">
    <text evidence="1">The sequence shown here is derived from an EMBL/GenBank/DDBJ whole genome shotgun (WGS) entry which is preliminary data.</text>
</comment>
<evidence type="ECO:0000313" key="1">
    <source>
        <dbReference type="EMBL" id="MDR7356430.1"/>
    </source>
</evidence>
<reference evidence="1 2" key="1">
    <citation type="submission" date="2023-07" db="EMBL/GenBank/DDBJ databases">
        <title>Sequencing the genomes of 1000 actinobacteria strains.</title>
        <authorList>
            <person name="Klenk H.-P."/>
        </authorList>
    </citation>
    <scope>NUCLEOTIDE SEQUENCE [LARGE SCALE GENOMIC DNA]</scope>
    <source>
        <strain evidence="1 2">DSM 20167</strain>
    </source>
</reference>
<name>A0ABU2BCW0_9MICC</name>